<dbReference type="SUPFAM" id="SSF48576">
    <property type="entry name" value="Terpenoid synthases"/>
    <property type="match status" value="1"/>
</dbReference>
<dbReference type="Proteomes" id="UP000554482">
    <property type="component" value="Unassembled WGS sequence"/>
</dbReference>
<name>A0A7J6X3G5_THATH</name>
<accession>A0A7J6X3G5</accession>
<keyword evidence="2" id="KW-1185">Reference proteome</keyword>
<protein>
    <submittedName>
        <fullName evidence="1">Myrcene synthase protein</fullName>
    </submittedName>
</protein>
<comment type="caution">
    <text evidence="1">The sequence shown here is derived from an EMBL/GenBank/DDBJ whole genome shotgun (WGS) entry which is preliminary data.</text>
</comment>
<evidence type="ECO:0000313" key="1">
    <source>
        <dbReference type="EMBL" id="KAF5203318.1"/>
    </source>
</evidence>
<proteinExistence type="predicted"/>
<dbReference type="AlphaFoldDB" id="A0A7J6X3G5"/>
<gene>
    <name evidence="1" type="ORF">FRX31_007095</name>
</gene>
<evidence type="ECO:0000313" key="2">
    <source>
        <dbReference type="Proteomes" id="UP000554482"/>
    </source>
</evidence>
<sequence length="103" mass="11687">MYVMKAELERGDVPKSIQCYMNDTGVTDEVAREHIRHLTDEAWKKMNAELWIDSPLPEAYVKAAVNFGRTGESFYQYEDGHGVPDGETRGRVLSLLVDTVPLK</sequence>
<dbReference type="Pfam" id="PF19086">
    <property type="entry name" value="Terpene_syn_C_2"/>
    <property type="match status" value="1"/>
</dbReference>
<reference evidence="1 2" key="1">
    <citation type="submission" date="2020-06" db="EMBL/GenBank/DDBJ databases">
        <title>Transcriptomic and genomic resources for Thalictrum thalictroides and T. hernandezii: Facilitating candidate gene discovery in an emerging model plant lineage.</title>
        <authorList>
            <person name="Arias T."/>
            <person name="Riano-Pachon D.M."/>
            <person name="Di Stilio V.S."/>
        </authorList>
    </citation>
    <scope>NUCLEOTIDE SEQUENCE [LARGE SCALE GENOMIC DNA]</scope>
    <source>
        <strain evidence="2">cv. WT478/WT964</strain>
        <tissue evidence="1">Leaves</tissue>
    </source>
</reference>
<dbReference type="Gene3D" id="1.10.600.10">
    <property type="entry name" value="Farnesyl Diphosphate Synthase"/>
    <property type="match status" value="1"/>
</dbReference>
<dbReference type="InterPro" id="IPR008949">
    <property type="entry name" value="Isoprenoid_synthase_dom_sf"/>
</dbReference>
<dbReference type="EMBL" id="JABWDY010006957">
    <property type="protein sequence ID" value="KAF5203318.1"/>
    <property type="molecule type" value="Genomic_DNA"/>
</dbReference>
<dbReference type="OrthoDB" id="1936865at2759"/>
<organism evidence="1 2">
    <name type="scientific">Thalictrum thalictroides</name>
    <name type="common">Rue-anemone</name>
    <name type="synonym">Anemone thalictroides</name>
    <dbReference type="NCBI Taxonomy" id="46969"/>
    <lineage>
        <taxon>Eukaryota</taxon>
        <taxon>Viridiplantae</taxon>
        <taxon>Streptophyta</taxon>
        <taxon>Embryophyta</taxon>
        <taxon>Tracheophyta</taxon>
        <taxon>Spermatophyta</taxon>
        <taxon>Magnoliopsida</taxon>
        <taxon>Ranunculales</taxon>
        <taxon>Ranunculaceae</taxon>
        <taxon>Thalictroideae</taxon>
        <taxon>Thalictrum</taxon>
    </lineage>
</organism>